<reference evidence="1" key="2">
    <citation type="submission" date="2015-03" db="EMBL/GenBank/DDBJ databases">
        <authorList>
            <person name="Chow C.-E.T."/>
            <person name="Winget D.M."/>
            <person name="White R.A.III."/>
            <person name="Hallam S.J."/>
            <person name="Suttle C.A."/>
        </authorList>
    </citation>
    <scope>NUCLEOTIDE SEQUENCE</scope>
    <source>
        <strain evidence="1">Oxic3_4</strain>
    </source>
</reference>
<evidence type="ECO:0000313" key="1">
    <source>
        <dbReference type="EMBL" id="AKH48839.1"/>
    </source>
</evidence>
<accession>A0A0F7L8A0</accession>
<protein>
    <recommendedName>
        <fullName evidence="2">Tail tubular protein A</fullName>
    </recommendedName>
</protein>
<dbReference type="InterPro" id="IPR033767">
    <property type="entry name" value="Tail_Gp11"/>
</dbReference>
<name>A0A0F7L8A0_9VIRU</name>
<dbReference type="Pfam" id="PF17212">
    <property type="entry name" value="Tube"/>
    <property type="match status" value="1"/>
</dbReference>
<proteinExistence type="predicted"/>
<sequence length="213" mass="24141">MALRGLWTPHFLSKLMATKQTKLDAVNIILSNIGQAPVVKLDSGNPMVETAELVLEEISRTVQAEGWVFNTEFDYPFVPNTSNEIDIADNILSADLPVLSRYFSQIRGGKLYNRTEHTYEWTTEQKLDVVWLFDFDDLPEAFKNYVTIRAANVFAGRSVGSQEAVRFGQTEELQARAGALEYETQQGDYNIFGNTQGLNTYSSYRPSNTVFRF</sequence>
<evidence type="ECO:0008006" key="2">
    <source>
        <dbReference type="Google" id="ProtNLM"/>
    </source>
</evidence>
<organism evidence="1">
    <name type="scientific">uncultured marine virus</name>
    <dbReference type="NCBI Taxonomy" id="186617"/>
    <lineage>
        <taxon>Viruses</taxon>
        <taxon>environmental samples</taxon>
    </lineage>
</organism>
<dbReference type="EMBL" id="KR029610">
    <property type="protein sequence ID" value="AKH48839.1"/>
    <property type="molecule type" value="Genomic_DNA"/>
</dbReference>
<reference evidence="1" key="1">
    <citation type="journal article" date="2015" name="Front. Microbiol.">
        <title>Combining genomic sequencing methods to explore viral diversity and reveal potential virus-host interactions.</title>
        <authorList>
            <person name="Chow C.E."/>
            <person name="Winget D.M."/>
            <person name="White R.A.III."/>
            <person name="Hallam S.J."/>
            <person name="Suttle C.A."/>
        </authorList>
    </citation>
    <scope>NUCLEOTIDE SEQUENCE</scope>
    <source>
        <strain evidence="1">Oxic3_4</strain>
    </source>
</reference>